<feature type="compositionally biased region" description="Low complexity" evidence="1">
    <location>
        <begin position="54"/>
        <end position="65"/>
    </location>
</feature>
<dbReference type="Proteomes" id="UP000800096">
    <property type="component" value="Unassembled WGS sequence"/>
</dbReference>
<feature type="compositionally biased region" description="Low complexity" evidence="1">
    <location>
        <begin position="87"/>
        <end position="96"/>
    </location>
</feature>
<evidence type="ECO:0000313" key="3">
    <source>
        <dbReference type="Proteomes" id="UP000800096"/>
    </source>
</evidence>
<dbReference type="EMBL" id="ML979139">
    <property type="protein sequence ID" value="KAF1913376.1"/>
    <property type="molecule type" value="Genomic_DNA"/>
</dbReference>
<gene>
    <name evidence="2" type="ORF">BDU57DRAFT_522265</name>
</gene>
<proteinExistence type="predicted"/>
<keyword evidence="3" id="KW-1185">Reference proteome</keyword>
<protein>
    <submittedName>
        <fullName evidence="2">Uncharacterized protein</fullName>
    </submittedName>
</protein>
<evidence type="ECO:0000313" key="2">
    <source>
        <dbReference type="EMBL" id="KAF1913376.1"/>
    </source>
</evidence>
<reference evidence="2" key="1">
    <citation type="journal article" date="2020" name="Stud. Mycol.">
        <title>101 Dothideomycetes genomes: a test case for predicting lifestyles and emergence of pathogens.</title>
        <authorList>
            <person name="Haridas S."/>
            <person name="Albert R."/>
            <person name="Binder M."/>
            <person name="Bloem J."/>
            <person name="Labutti K."/>
            <person name="Salamov A."/>
            <person name="Andreopoulos B."/>
            <person name="Baker S."/>
            <person name="Barry K."/>
            <person name="Bills G."/>
            <person name="Bluhm B."/>
            <person name="Cannon C."/>
            <person name="Castanera R."/>
            <person name="Culley D."/>
            <person name="Daum C."/>
            <person name="Ezra D."/>
            <person name="Gonzalez J."/>
            <person name="Henrissat B."/>
            <person name="Kuo A."/>
            <person name="Liang C."/>
            <person name="Lipzen A."/>
            <person name="Lutzoni F."/>
            <person name="Magnuson J."/>
            <person name="Mondo S."/>
            <person name="Nolan M."/>
            <person name="Ohm R."/>
            <person name="Pangilinan J."/>
            <person name="Park H.-J."/>
            <person name="Ramirez L."/>
            <person name="Alfaro M."/>
            <person name="Sun H."/>
            <person name="Tritt A."/>
            <person name="Yoshinaga Y."/>
            <person name="Zwiers L.-H."/>
            <person name="Turgeon B."/>
            <person name="Goodwin S."/>
            <person name="Spatafora J."/>
            <person name="Crous P."/>
            <person name="Grigoriev I."/>
        </authorList>
    </citation>
    <scope>NUCLEOTIDE SEQUENCE</scope>
    <source>
        <strain evidence="2">HMLAC05119</strain>
    </source>
</reference>
<feature type="compositionally biased region" description="Basic residues" evidence="1">
    <location>
        <begin position="146"/>
        <end position="155"/>
    </location>
</feature>
<evidence type="ECO:0000256" key="1">
    <source>
        <dbReference type="SAM" id="MobiDB-lite"/>
    </source>
</evidence>
<feature type="compositionally biased region" description="Basic residues" evidence="1">
    <location>
        <begin position="116"/>
        <end position="127"/>
    </location>
</feature>
<sequence>MSSNAANTDVSARVAPGLAETAAPTSSGSTPEMPRGGVQGEAEERGRLKRRRQSSLSPRRASSPSRGHDRTSGSRYREHHRKHHRPSSPSSSISPPTAAQKKTRRRSDAEPDHTLRGRARNRSRSQGRTRSPMVEGADDDPEAARSFRKRRRPPSRHTIEEEGESAQLRRQRSYHKQCSGAQRDSEGPVVDYGKPQGGAARAEQVV</sequence>
<feature type="compositionally biased region" description="Polar residues" evidence="1">
    <location>
        <begin position="1"/>
        <end position="10"/>
    </location>
</feature>
<feature type="region of interest" description="Disordered" evidence="1">
    <location>
        <begin position="1"/>
        <end position="206"/>
    </location>
</feature>
<name>A0A6A5QF22_AMPQU</name>
<accession>A0A6A5QF22</accession>
<feature type="compositionally biased region" description="Basic and acidic residues" evidence="1">
    <location>
        <begin position="106"/>
        <end position="115"/>
    </location>
</feature>
<dbReference type="AlphaFoldDB" id="A0A6A5QF22"/>
<organism evidence="2 3">
    <name type="scientific">Ampelomyces quisqualis</name>
    <name type="common">Powdery mildew agent</name>
    <dbReference type="NCBI Taxonomy" id="50730"/>
    <lineage>
        <taxon>Eukaryota</taxon>
        <taxon>Fungi</taxon>
        <taxon>Dikarya</taxon>
        <taxon>Ascomycota</taxon>
        <taxon>Pezizomycotina</taxon>
        <taxon>Dothideomycetes</taxon>
        <taxon>Pleosporomycetidae</taxon>
        <taxon>Pleosporales</taxon>
        <taxon>Pleosporineae</taxon>
        <taxon>Phaeosphaeriaceae</taxon>
        <taxon>Ampelomyces</taxon>
    </lineage>
</organism>
<feature type="compositionally biased region" description="Basic residues" evidence="1">
    <location>
        <begin position="77"/>
        <end position="86"/>
    </location>
</feature>
<feature type="compositionally biased region" description="Basic and acidic residues" evidence="1">
    <location>
        <begin position="66"/>
        <end position="76"/>
    </location>
</feature>
<dbReference type="OrthoDB" id="3800848at2759"/>